<reference evidence="2 3" key="1">
    <citation type="submission" date="2022-11" db="EMBL/GenBank/DDBJ databases">
        <title>Brucella sp. YY2X, whole genome shotgun sequencing project.</title>
        <authorList>
            <person name="Yang Y."/>
        </authorList>
    </citation>
    <scope>NUCLEOTIDE SEQUENCE [LARGE SCALE GENOMIC DNA]</scope>
    <source>
        <strain evidence="2 3">YY2X</strain>
    </source>
</reference>
<keyword evidence="1" id="KW-0472">Membrane</keyword>
<evidence type="ECO:0000256" key="1">
    <source>
        <dbReference type="SAM" id="Phobius"/>
    </source>
</evidence>
<dbReference type="Proteomes" id="UP001301216">
    <property type="component" value="Unassembled WGS sequence"/>
</dbReference>
<keyword evidence="1" id="KW-1133">Transmembrane helix</keyword>
<dbReference type="RefSeq" id="WP_265983724.1">
    <property type="nucleotide sequence ID" value="NZ_JAPHAV010000001.1"/>
</dbReference>
<evidence type="ECO:0008006" key="4">
    <source>
        <dbReference type="Google" id="ProtNLM"/>
    </source>
</evidence>
<proteinExistence type="predicted"/>
<accession>A0ABT3QLB4</accession>
<keyword evidence="1" id="KW-0812">Transmembrane</keyword>
<evidence type="ECO:0000313" key="3">
    <source>
        <dbReference type="Proteomes" id="UP001301216"/>
    </source>
</evidence>
<gene>
    <name evidence="2" type="ORF">OPR82_06420</name>
</gene>
<sequence length="197" mass="22782">MPKISGRDVLTDTTEKSQVKLFLVTSITILAKAYELPINDFKLLGMDFPSAIVDVSLLALTLWYTYSYLIKWLGDLISFRLWYSQSAITTNFGTELKINSDFIWGGIKALKEFNNFYMKSSDFQSLDEDNKRLHRDFVTNVELYSVRLEHAGKKFTAISLFGFFYVWIQGFIIPVIMSVAAIYMMVKYGAFTPPYRY</sequence>
<name>A0ABT3QLB4_9HYPH</name>
<dbReference type="EMBL" id="JAPHAV010000001">
    <property type="protein sequence ID" value="MCX2696412.1"/>
    <property type="molecule type" value="Genomic_DNA"/>
</dbReference>
<comment type="caution">
    <text evidence="2">The sequence shown here is derived from an EMBL/GenBank/DDBJ whole genome shotgun (WGS) entry which is preliminary data.</text>
</comment>
<feature type="transmembrane region" description="Helical" evidence="1">
    <location>
        <begin position="50"/>
        <end position="70"/>
    </location>
</feature>
<feature type="transmembrane region" description="Helical" evidence="1">
    <location>
        <begin position="163"/>
        <end position="186"/>
    </location>
</feature>
<feature type="transmembrane region" description="Helical" evidence="1">
    <location>
        <begin position="21"/>
        <end position="38"/>
    </location>
</feature>
<protein>
    <recommendedName>
        <fullName evidence="4">SMODS and SLOG-associating 2TM effector domain-containing protein</fullName>
    </recommendedName>
</protein>
<evidence type="ECO:0000313" key="2">
    <source>
        <dbReference type="EMBL" id="MCX2696412.1"/>
    </source>
</evidence>
<organism evidence="2 3">
    <name type="scientific">Ochrobactrum chromiisoli</name>
    <dbReference type="NCBI Taxonomy" id="2993941"/>
    <lineage>
        <taxon>Bacteria</taxon>
        <taxon>Pseudomonadati</taxon>
        <taxon>Pseudomonadota</taxon>
        <taxon>Alphaproteobacteria</taxon>
        <taxon>Hyphomicrobiales</taxon>
        <taxon>Brucellaceae</taxon>
        <taxon>Brucella/Ochrobactrum group</taxon>
        <taxon>Ochrobactrum</taxon>
    </lineage>
</organism>
<keyword evidence="3" id="KW-1185">Reference proteome</keyword>